<comment type="caution">
    <text evidence="2">The sequence shown here is derived from an EMBL/GenBank/DDBJ whole genome shotgun (WGS) entry which is preliminary data.</text>
</comment>
<keyword evidence="1" id="KW-0812">Transmembrane</keyword>
<accession>A0A136WBV2</accession>
<keyword evidence="1" id="KW-0472">Membrane</keyword>
<organism evidence="2 3">
    <name type="scientific">Anaerotignum neopropionicum</name>
    <dbReference type="NCBI Taxonomy" id="36847"/>
    <lineage>
        <taxon>Bacteria</taxon>
        <taxon>Bacillati</taxon>
        <taxon>Bacillota</taxon>
        <taxon>Clostridia</taxon>
        <taxon>Lachnospirales</taxon>
        <taxon>Anaerotignaceae</taxon>
        <taxon>Anaerotignum</taxon>
    </lineage>
</organism>
<reference evidence="2 3" key="1">
    <citation type="submission" date="2016-01" db="EMBL/GenBank/DDBJ databases">
        <title>Genome sequence of Clostridium neopropionicum X4, DSM-3847.</title>
        <authorList>
            <person name="Poehlein A."/>
            <person name="Beck M.H."/>
            <person name="Bengelsdorf F.R."/>
            <person name="Daniel R."/>
            <person name="Duerre P."/>
        </authorList>
    </citation>
    <scope>NUCLEOTIDE SEQUENCE [LARGE SCALE GENOMIC DNA]</scope>
    <source>
        <strain evidence="2 3">DSM-3847</strain>
    </source>
</reference>
<dbReference type="Proteomes" id="UP000070539">
    <property type="component" value="Unassembled WGS sequence"/>
</dbReference>
<dbReference type="EMBL" id="LRVM01000012">
    <property type="protein sequence ID" value="KXL51998.1"/>
    <property type="molecule type" value="Genomic_DNA"/>
</dbReference>
<evidence type="ECO:0000313" key="2">
    <source>
        <dbReference type="EMBL" id="KXL51998.1"/>
    </source>
</evidence>
<proteinExistence type="predicted"/>
<feature type="transmembrane region" description="Helical" evidence="1">
    <location>
        <begin position="26"/>
        <end position="44"/>
    </location>
</feature>
<sequence>MALLWVNTIGVIGLAYYSVFCGSDSAFPWLTAMVSLPWAAWGVSKTGYTMKSIKENTMGGIIYDSAIDGKGNNNDVAG</sequence>
<keyword evidence="1" id="KW-1133">Transmembrane helix</keyword>
<name>A0A136WBV2_9FIRM</name>
<dbReference type="STRING" id="36847.CLNEO_26970"/>
<gene>
    <name evidence="2" type="ORF">CLNEO_26970</name>
</gene>
<dbReference type="AlphaFoldDB" id="A0A136WBV2"/>
<evidence type="ECO:0000256" key="1">
    <source>
        <dbReference type="SAM" id="Phobius"/>
    </source>
</evidence>
<evidence type="ECO:0000313" key="3">
    <source>
        <dbReference type="Proteomes" id="UP000070539"/>
    </source>
</evidence>
<protein>
    <submittedName>
        <fullName evidence="2">Uncharacterized protein</fullName>
    </submittedName>
</protein>
<keyword evidence="3" id="KW-1185">Reference proteome</keyword>